<dbReference type="GO" id="GO:0005654">
    <property type="term" value="C:nucleoplasm"/>
    <property type="evidence" value="ECO:0007669"/>
    <property type="project" value="Ensembl"/>
</dbReference>
<gene>
    <name evidence="3" type="primary">OAZ3</name>
</gene>
<dbReference type="GO" id="GO:0045732">
    <property type="term" value="P:positive regulation of protein catabolic process"/>
    <property type="evidence" value="ECO:0007669"/>
    <property type="project" value="Ensembl"/>
</dbReference>
<dbReference type="Gene3D" id="3.40.630.60">
    <property type="match status" value="1"/>
</dbReference>
<dbReference type="GO" id="GO:0075523">
    <property type="term" value="P:viral translational frameshifting"/>
    <property type="evidence" value="ECO:0007669"/>
    <property type="project" value="UniProtKB-KW"/>
</dbReference>
<accession>A0A452FYZ4</accession>
<proteinExistence type="inferred from homology"/>
<dbReference type="Bgee" id="ENSCHIG00000024499">
    <property type="expression patterns" value="Expressed in cerebellum and 7 other cell types or tissues"/>
</dbReference>
<dbReference type="GO" id="GO:0008073">
    <property type="term" value="F:ornithine decarboxylase inhibitor activity"/>
    <property type="evidence" value="ECO:0007669"/>
    <property type="project" value="Ensembl"/>
</dbReference>
<dbReference type="SUPFAM" id="SSF55729">
    <property type="entry name" value="Acyl-CoA N-acyltransferases (Nat)"/>
    <property type="match status" value="1"/>
</dbReference>
<dbReference type="GO" id="GO:1902268">
    <property type="term" value="P:negative regulation of polyamine transmembrane transport"/>
    <property type="evidence" value="ECO:0007669"/>
    <property type="project" value="Ensembl"/>
</dbReference>
<dbReference type="GO" id="GO:0005737">
    <property type="term" value="C:cytoplasm"/>
    <property type="evidence" value="ECO:0007669"/>
    <property type="project" value="UniProtKB-SubCell"/>
</dbReference>
<sequence>MPCYRSRPSFYSLSYIKRGKTRNYLYPFWSPYAYYLYCYKYRITLREKMLPCCKSITTYKEVEDLTLRPRCCLQLGLQGGRRTEQGDQDQLKELYSAGNLTVLSTDPLLHKGPVQLDFHFRLTPQTSAHWHGLLCDHRLFLDIPYRALDQGNRESLTAALEYVEEKTNVDSVFVNFQNNRNDRGGESALSFLALCAEAADSDFPFIGDLPPFTLKGMFRQFRDSTLIPFSPPRKLRHLVFCSLKS</sequence>
<dbReference type="PANTHER" id="PTHR10279:SF9">
    <property type="entry name" value="ORNITHINE DECARBOXYLASE ANTIZYME 3"/>
    <property type="match status" value="1"/>
</dbReference>
<protein>
    <submittedName>
        <fullName evidence="3">Ornithine decarboxylase antizyme 3</fullName>
    </submittedName>
</protein>
<organism evidence="3 4">
    <name type="scientific">Capra hircus</name>
    <name type="common">Goat</name>
    <dbReference type="NCBI Taxonomy" id="9925"/>
    <lineage>
        <taxon>Eukaryota</taxon>
        <taxon>Metazoa</taxon>
        <taxon>Chordata</taxon>
        <taxon>Craniata</taxon>
        <taxon>Vertebrata</taxon>
        <taxon>Euteleostomi</taxon>
        <taxon>Mammalia</taxon>
        <taxon>Eutheria</taxon>
        <taxon>Laurasiatheria</taxon>
        <taxon>Artiodactyla</taxon>
        <taxon>Ruminantia</taxon>
        <taxon>Pecora</taxon>
        <taxon>Bovidae</taxon>
        <taxon>Caprinae</taxon>
        <taxon>Capra</taxon>
    </lineage>
</organism>
<dbReference type="Pfam" id="PF02100">
    <property type="entry name" value="ODC_AZ"/>
    <property type="match status" value="1"/>
</dbReference>
<evidence type="ECO:0000256" key="2">
    <source>
        <dbReference type="ARBA" id="ARBA00022758"/>
    </source>
</evidence>
<dbReference type="EMBL" id="LWLT01000004">
    <property type="status" value="NOT_ANNOTATED_CDS"/>
    <property type="molecule type" value="Genomic_DNA"/>
</dbReference>
<comment type="similarity">
    <text evidence="1">Belongs to the ODC antizyme family.</text>
</comment>
<dbReference type="AlphaFoldDB" id="A0A452FYZ4"/>
<dbReference type="InterPro" id="IPR038581">
    <property type="entry name" value="ODC_AZ_sf"/>
</dbReference>
<dbReference type="GeneTree" id="ENSGT00940000161581"/>
<evidence type="ECO:0000313" key="3">
    <source>
        <dbReference type="Ensembl" id="ENSCHIP00000029309.1"/>
    </source>
</evidence>
<dbReference type="Proteomes" id="UP000291000">
    <property type="component" value="Chromosome 3"/>
</dbReference>
<reference evidence="3" key="2">
    <citation type="submission" date="2025-08" db="UniProtKB">
        <authorList>
            <consortium name="Ensembl"/>
        </authorList>
    </citation>
    <scope>IDENTIFICATION</scope>
</reference>
<dbReference type="PANTHER" id="PTHR10279">
    <property type="entry name" value="ORNITHINE DECARBOXYLASE ANTIZYME"/>
    <property type="match status" value="1"/>
</dbReference>
<evidence type="ECO:0000313" key="4">
    <source>
        <dbReference type="Proteomes" id="UP000291000"/>
    </source>
</evidence>
<keyword evidence="2" id="KW-0688">Ribosomal frameshifting</keyword>
<dbReference type="InterPro" id="IPR016181">
    <property type="entry name" value="Acyl_CoA_acyltransferase"/>
</dbReference>
<name>A0A452FYZ4_CAPHI</name>
<reference evidence="3" key="3">
    <citation type="submission" date="2025-09" db="UniProtKB">
        <authorList>
            <consortium name="Ensembl"/>
        </authorList>
    </citation>
    <scope>IDENTIFICATION</scope>
</reference>
<evidence type="ECO:0000256" key="1">
    <source>
        <dbReference type="ARBA" id="ARBA00008796"/>
    </source>
</evidence>
<dbReference type="GO" id="GO:0090316">
    <property type="term" value="P:positive regulation of intracellular protein transport"/>
    <property type="evidence" value="ECO:0007669"/>
    <property type="project" value="Ensembl"/>
</dbReference>
<dbReference type="InterPro" id="IPR002993">
    <property type="entry name" value="ODC_AZ"/>
</dbReference>
<dbReference type="Ensembl" id="ENSCHIT00000037178.1">
    <property type="protein sequence ID" value="ENSCHIP00000029309.1"/>
    <property type="gene ID" value="ENSCHIG00000024499.1"/>
</dbReference>
<reference evidence="3 4" key="1">
    <citation type="submission" date="2016-04" db="EMBL/GenBank/DDBJ databases">
        <title>Polished mammalian reference genomes with single-molecule sequencing and chromosome conformation capture applied to the Capra hircus genome.</title>
        <authorList>
            <person name="Bickhart D.M."/>
            <person name="Koren S."/>
            <person name="Rosen B."/>
            <person name="Hastie A."/>
            <person name="Liachko I."/>
            <person name="Sullivan S.T."/>
            <person name="Burton J."/>
            <person name="Sayre B.L."/>
            <person name="Huson H.J."/>
            <person name="Lee J."/>
            <person name="Lam E."/>
            <person name="Kelley C.M."/>
            <person name="Hutchison J.L."/>
            <person name="Zhou Y."/>
            <person name="Sun J."/>
            <person name="Crisa A."/>
            <person name="Schwartz J.C."/>
            <person name="Hammond J.A."/>
            <person name="Schroeder S.G."/>
            <person name="Liu G.E."/>
            <person name="Dunham M."/>
            <person name="Shendure J."/>
            <person name="Sonstegard T.S."/>
            <person name="Phillippy A.M."/>
            <person name="Van Tassell C.P."/>
            <person name="Smith T.P."/>
        </authorList>
    </citation>
    <scope>NUCLEOTIDE SEQUENCE [LARGE SCALE GENOMIC DNA]</scope>
</reference>
<keyword evidence="4" id="KW-1185">Reference proteome</keyword>
<dbReference type="OMA" id="YPLERDH"/>
<dbReference type="STRING" id="9925.ENSCHIP00000029309"/>